<protein>
    <recommendedName>
        <fullName evidence="10">Probable guanine deaminase</fullName>
        <ecNumber evidence="4">3.5.4.3</ecNumber>
    </recommendedName>
    <alternativeName>
        <fullName evidence="11">Guanine aminohydrolase</fullName>
    </alternativeName>
</protein>
<dbReference type="Gene3D" id="3.20.20.140">
    <property type="entry name" value="Metal-dependent hydrolases"/>
    <property type="match status" value="1"/>
</dbReference>
<comment type="caution">
    <text evidence="14">The sequence shown here is derived from an EMBL/GenBank/DDBJ whole genome shotgun (WGS) entry which is preliminary data.</text>
</comment>
<dbReference type="PANTHER" id="PTHR11271">
    <property type="entry name" value="GUANINE DEAMINASE"/>
    <property type="match status" value="1"/>
</dbReference>
<dbReference type="GO" id="GO:0046098">
    <property type="term" value="P:guanine metabolic process"/>
    <property type="evidence" value="ECO:0007669"/>
    <property type="project" value="TreeGrafter"/>
</dbReference>
<evidence type="ECO:0000256" key="5">
    <source>
        <dbReference type="ARBA" id="ARBA00022723"/>
    </source>
</evidence>
<evidence type="ECO:0000256" key="3">
    <source>
        <dbReference type="ARBA" id="ARBA00006745"/>
    </source>
</evidence>
<dbReference type="InterPro" id="IPR011009">
    <property type="entry name" value="Kinase-like_dom_sf"/>
</dbReference>
<evidence type="ECO:0000256" key="10">
    <source>
        <dbReference type="ARBA" id="ARBA00069860"/>
    </source>
</evidence>
<keyword evidence="5" id="KW-0479">Metal-binding</keyword>
<comment type="cofactor">
    <cofactor evidence="1">
        <name>Zn(2+)</name>
        <dbReference type="ChEBI" id="CHEBI:29105"/>
    </cofactor>
</comment>
<keyword evidence="15" id="KW-1185">Reference proteome</keyword>
<dbReference type="InterPro" id="IPR032466">
    <property type="entry name" value="Metal_Hydrolase"/>
</dbReference>
<dbReference type="GeneID" id="59330005"/>
<evidence type="ECO:0000256" key="6">
    <source>
        <dbReference type="ARBA" id="ARBA00022801"/>
    </source>
</evidence>
<comment type="similarity">
    <text evidence="3">Belongs to the metallo-dependent hydrolases superfamily. ATZ/TRZ family.</text>
</comment>
<reference evidence="14 15" key="1">
    <citation type="journal article" date="2020" name="Genomics">
        <title>Complete, high-quality genomes from long-read metagenomic sequencing of two wolf lichen thalli reveals enigmatic genome architecture.</title>
        <authorList>
            <person name="McKenzie S.K."/>
            <person name="Walston R.F."/>
            <person name="Allen J.L."/>
        </authorList>
    </citation>
    <scope>NUCLEOTIDE SEQUENCE [LARGE SCALE GENOMIC DNA]</scope>
    <source>
        <strain evidence="14">WasteWater1</strain>
    </source>
</reference>
<dbReference type="InterPro" id="IPR011059">
    <property type="entry name" value="Metal-dep_hydrolase_composite"/>
</dbReference>
<keyword evidence="6" id="KW-0378">Hydrolase</keyword>
<dbReference type="Pfam" id="PF01979">
    <property type="entry name" value="Amidohydro_1"/>
    <property type="match status" value="1"/>
</dbReference>
<comment type="function">
    <text evidence="9">Catalyzes the hydrolytic deamination of guanine, producing xanthine and ammonia.</text>
</comment>
<dbReference type="EC" id="3.5.4.3" evidence="4"/>
<evidence type="ECO:0000256" key="2">
    <source>
        <dbReference type="ARBA" id="ARBA00004984"/>
    </source>
</evidence>
<dbReference type="EMBL" id="JACCJB010000013">
    <property type="protein sequence ID" value="KAF6221623.1"/>
    <property type="molecule type" value="Genomic_DNA"/>
</dbReference>
<dbReference type="InterPro" id="IPR006680">
    <property type="entry name" value="Amidohydro-rel"/>
</dbReference>
<dbReference type="GO" id="GO:0005829">
    <property type="term" value="C:cytosol"/>
    <property type="evidence" value="ECO:0007669"/>
    <property type="project" value="TreeGrafter"/>
</dbReference>
<dbReference type="SUPFAM" id="SSF51556">
    <property type="entry name" value="Metallo-dependent hydrolases"/>
    <property type="match status" value="1"/>
</dbReference>
<keyword evidence="7" id="KW-0862">Zinc</keyword>
<name>A0A8H6CDN1_9LECA</name>
<dbReference type="RefSeq" id="XP_037151058.1">
    <property type="nucleotide sequence ID" value="XM_037292519.1"/>
</dbReference>
<evidence type="ECO:0000256" key="7">
    <source>
        <dbReference type="ARBA" id="ARBA00022833"/>
    </source>
</evidence>
<evidence type="ECO:0000256" key="8">
    <source>
        <dbReference type="ARBA" id="ARBA00051148"/>
    </source>
</evidence>
<dbReference type="Gene3D" id="1.10.510.10">
    <property type="entry name" value="Transferase(Phosphotransferase) domain 1"/>
    <property type="match status" value="1"/>
</dbReference>
<gene>
    <name evidence="14" type="ORF">HO133_001589</name>
</gene>
<evidence type="ECO:0000256" key="1">
    <source>
        <dbReference type="ARBA" id="ARBA00001947"/>
    </source>
</evidence>
<comment type="catalytic activity">
    <reaction evidence="8">
        <text>guanine + H2O + H(+) = xanthine + NH4(+)</text>
        <dbReference type="Rhea" id="RHEA:14665"/>
        <dbReference type="ChEBI" id="CHEBI:15377"/>
        <dbReference type="ChEBI" id="CHEBI:15378"/>
        <dbReference type="ChEBI" id="CHEBI:16235"/>
        <dbReference type="ChEBI" id="CHEBI:17712"/>
        <dbReference type="ChEBI" id="CHEBI:28938"/>
        <dbReference type="EC" id="3.5.4.3"/>
    </reaction>
</comment>
<feature type="region of interest" description="Disordered" evidence="12">
    <location>
        <begin position="374"/>
        <end position="396"/>
    </location>
</feature>
<feature type="domain" description="Amidohydrolase-related" evidence="13">
    <location>
        <begin position="86"/>
        <end position="492"/>
    </location>
</feature>
<evidence type="ECO:0000256" key="12">
    <source>
        <dbReference type="SAM" id="MobiDB-lite"/>
    </source>
</evidence>
<evidence type="ECO:0000313" key="14">
    <source>
        <dbReference type="EMBL" id="KAF6221623.1"/>
    </source>
</evidence>
<evidence type="ECO:0000256" key="4">
    <source>
        <dbReference type="ARBA" id="ARBA00012781"/>
    </source>
</evidence>
<dbReference type="GO" id="GO:0008892">
    <property type="term" value="F:guanine deaminase activity"/>
    <property type="evidence" value="ECO:0007669"/>
    <property type="project" value="UniProtKB-EC"/>
</dbReference>
<sequence length="675" mass="73149">MPPPLLKRTLYTGTFVSTPTPTGLEILDNHALAVDGHGVITHRAAFPPGGAATGYDDVVGWVGRNWGWDGGFEWVRPGGEGRGWWFPGFVDTHIHASQYPNVGIFGKTTLLDWLNTYTFPIESSLSSLTKARRVYSACVSRTLSHGTTTASYYATKHVASTNLLADICLEKGQRAFIGRVCMDNDLNPDYLRDESPEQAVEDTKATIAHIDSIDPTHALITPIITPRFVPSCSSPLLSGLGALAKESALPIQTHLSENTSEIALVRRQFPAHDSYSHVYDTHGLLTPRTVLAHCVHLSLEERMLLKERKSKVSHCPVSNTSISSGLCPVRELLDDGIEVGLGTDVSGGYSSSILVAAREAAMVSRTLAALTVEDTRSDEKEGQWGAEASNDVAAKHSTSAKDRKKLSVEECLYLATKGGAKCLGLEGKVGGFEVGMQWDAQLVELDAVDGEGGADDGGDGDGGPVELWGMETWGEKVAKWLFCGDDRNTKKVFHSILLNGYATRKPGRAFEVIRKELERLDGGSPAYSYICVVNDQVVLRSPATFVHPTNHSSQMARRQQTEKPTQSIGIAWYRDMLRAPVPLHELDIAHANVRIHDLLCHSEGAIVLCDFTCSRPFGQDKPSATGSPESLGVNGPSHTILDITDRFALASVMFEVETGAKPDLTHAISPQNSQS</sequence>
<comment type="pathway">
    <text evidence="2">Purine metabolism; guanine degradation; xanthine from guanine: step 1/1.</text>
</comment>
<evidence type="ECO:0000256" key="11">
    <source>
        <dbReference type="ARBA" id="ARBA00083147"/>
    </source>
</evidence>
<dbReference type="Gene3D" id="2.30.40.10">
    <property type="entry name" value="Urease, subunit C, domain 1"/>
    <property type="match status" value="1"/>
</dbReference>
<proteinExistence type="inferred from homology"/>
<evidence type="ECO:0000313" key="15">
    <source>
        <dbReference type="Proteomes" id="UP000593566"/>
    </source>
</evidence>
<dbReference type="Proteomes" id="UP000593566">
    <property type="component" value="Unassembled WGS sequence"/>
</dbReference>
<organism evidence="14 15">
    <name type="scientific">Letharia lupina</name>
    <dbReference type="NCBI Taxonomy" id="560253"/>
    <lineage>
        <taxon>Eukaryota</taxon>
        <taxon>Fungi</taxon>
        <taxon>Dikarya</taxon>
        <taxon>Ascomycota</taxon>
        <taxon>Pezizomycotina</taxon>
        <taxon>Lecanoromycetes</taxon>
        <taxon>OSLEUM clade</taxon>
        <taxon>Lecanoromycetidae</taxon>
        <taxon>Lecanorales</taxon>
        <taxon>Lecanorineae</taxon>
        <taxon>Parmeliaceae</taxon>
        <taxon>Letharia</taxon>
    </lineage>
</organism>
<evidence type="ECO:0000259" key="13">
    <source>
        <dbReference type="Pfam" id="PF01979"/>
    </source>
</evidence>
<dbReference type="FunFam" id="3.20.20.140:FF:000022">
    <property type="entry name" value="Guanine deaminase"/>
    <property type="match status" value="1"/>
</dbReference>
<dbReference type="AlphaFoldDB" id="A0A8H6CDN1"/>
<dbReference type="InterPro" id="IPR051607">
    <property type="entry name" value="Metallo-dep_hydrolases"/>
</dbReference>
<dbReference type="GO" id="GO:0008270">
    <property type="term" value="F:zinc ion binding"/>
    <property type="evidence" value="ECO:0007669"/>
    <property type="project" value="TreeGrafter"/>
</dbReference>
<accession>A0A8H6CDN1</accession>
<dbReference type="PANTHER" id="PTHR11271:SF6">
    <property type="entry name" value="GUANINE DEAMINASE"/>
    <property type="match status" value="1"/>
</dbReference>
<dbReference type="SUPFAM" id="SSF56112">
    <property type="entry name" value="Protein kinase-like (PK-like)"/>
    <property type="match status" value="1"/>
</dbReference>
<evidence type="ECO:0000256" key="9">
    <source>
        <dbReference type="ARBA" id="ARBA00056079"/>
    </source>
</evidence>